<organism evidence="1 2">
    <name type="scientific">Siccibacter turicensis</name>
    <dbReference type="NCBI Taxonomy" id="357233"/>
    <lineage>
        <taxon>Bacteria</taxon>
        <taxon>Pseudomonadati</taxon>
        <taxon>Pseudomonadota</taxon>
        <taxon>Gammaproteobacteria</taxon>
        <taxon>Enterobacterales</taxon>
        <taxon>Enterobacteriaceae</taxon>
        <taxon>Siccibacter</taxon>
    </lineage>
</organism>
<protein>
    <submittedName>
        <fullName evidence="1">Protein lysB</fullName>
    </submittedName>
</protein>
<evidence type="ECO:0000313" key="2">
    <source>
        <dbReference type="Proteomes" id="UP000240212"/>
    </source>
</evidence>
<proteinExistence type="predicted"/>
<dbReference type="EMBL" id="PYEP01000002">
    <property type="protein sequence ID" value="PSN08532.1"/>
    <property type="molecule type" value="Genomic_DNA"/>
</dbReference>
<accession>A0A2P8VLV4</accession>
<reference evidence="1 2" key="1">
    <citation type="submission" date="2018-03" db="EMBL/GenBank/DDBJ databases">
        <title>Draft genome sequence of the first documented clinical Siccibacter turicensis isolate in Austria.</title>
        <authorList>
            <person name="Lepuschitz S."/>
            <person name="Pekard-Amenitsch S."/>
            <person name="Haunold R."/>
            <person name="Schill S."/>
            <person name="Mach R."/>
            <person name="Allerberger F."/>
            <person name="Ruppitsch W."/>
            <person name="Forsythe S.J."/>
        </authorList>
    </citation>
    <scope>NUCLEOTIDE SEQUENCE [LARGE SCALE GENOMIC DNA]</scope>
    <source>
        <strain evidence="1 2">6100069499-17</strain>
    </source>
</reference>
<name>A0A2P8VLV4_9ENTR</name>
<dbReference type="NCBIfam" id="TIGR03495">
    <property type="entry name" value="phage_LysB"/>
    <property type="match status" value="1"/>
</dbReference>
<evidence type="ECO:0000313" key="1">
    <source>
        <dbReference type="EMBL" id="PSN08532.1"/>
    </source>
</evidence>
<keyword evidence="2" id="KW-1185">Reference proteome</keyword>
<dbReference type="AlphaFoldDB" id="A0A2P8VLV4"/>
<comment type="caution">
    <text evidence="1">The sequence shown here is derived from an EMBL/GenBank/DDBJ whole genome shotgun (WGS) entry which is preliminary data.</text>
</comment>
<dbReference type="RefSeq" id="WP_106876320.1">
    <property type="nucleotide sequence ID" value="NZ_PYEP01000002.1"/>
</dbReference>
<dbReference type="OrthoDB" id="6604152at2"/>
<dbReference type="Proteomes" id="UP000240212">
    <property type="component" value="Unassembled WGS sequence"/>
</dbReference>
<sequence>MKTLIALLALALLGLLWLRHENGVLSRSFEKANRVAGEQKRTIAMLENQRVVAQRLAGENERAQVSLREKLNAAGERATRREQTITRLLNENESLRRWYSAELPDAVRRLHHRAACASAGDCLQRLPESESLPDARQRSEN</sequence>
<gene>
    <name evidence="1" type="ORF">C7G83_03975</name>
</gene>
<dbReference type="InterPro" id="IPR020000">
    <property type="entry name" value="Phage_P2_LysB"/>
</dbReference>